<gene>
    <name evidence="2" type="ORF">HJC23_012076</name>
</gene>
<organism evidence="2 3">
    <name type="scientific">Cyclotella cryptica</name>
    <dbReference type="NCBI Taxonomy" id="29204"/>
    <lineage>
        <taxon>Eukaryota</taxon>
        <taxon>Sar</taxon>
        <taxon>Stramenopiles</taxon>
        <taxon>Ochrophyta</taxon>
        <taxon>Bacillariophyta</taxon>
        <taxon>Coscinodiscophyceae</taxon>
        <taxon>Thalassiosirophycidae</taxon>
        <taxon>Stephanodiscales</taxon>
        <taxon>Stephanodiscaceae</taxon>
        <taxon>Cyclotella</taxon>
    </lineage>
</organism>
<evidence type="ECO:0000256" key="1">
    <source>
        <dbReference type="SAM" id="MobiDB-lite"/>
    </source>
</evidence>
<feature type="region of interest" description="Disordered" evidence="1">
    <location>
        <begin position="134"/>
        <end position="156"/>
    </location>
</feature>
<proteinExistence type="predicted"/>
<evidence type="ECO:0000313" key="3">
    <source>
        <dbReference type="Proteomes" id="UP001516023"/>
    </source>
</evidence>
<dbReference type="Proteomes" id="UP001516023">
    <property type="component" value="Unassembled WGS sequence"/>
</dbReference>
<sequence>MLTSTAIRFSRTQLLATSTPFSTSAATKAFSLCELFGTSLRLSSTSSSSSLRAPHHHKLVVSDHPSWLQSNHKILATQKDSLLENGKRYHSSKSSGRADEEPTPAAPALTGNQQHETWVEFQKSISVSGFETGQTTKVTTRTKKRGGKIDRKRREREEELEAALKGKTFDITTLKGGEFPPLRYSDEETARLLEEAYANMPVRTGKRGTLHLKREKRRWWIKRMYDAKKKHERMAEHERRMAKRHNISKWCYEIKTGAEEVREKERLYQMDVLERWAEMNGYVKGEDGLIEQNE</sequence>
<name>A0ABD3PV34_9STRA</name>
<dbReference type="EMBL" id="JABMIG020000118">
    <property type="protein sequence ID" value="KAL3791091.1"/>
    <property type="molecule type" value="Genomic_DNA"/>
</dbReference>
<feature type="compositionally biased region" description="Basic residues" evidence="1">
    <location>
        <begin position="140"/>
        <end position="154"/>
    </location>
</feature>
<dbReference type="AlphaFoldDB" id="A0ABD3PV34"/>
<comment type="caution">
    <text evidence="2">The sequence shown here is derived from an EMBL/GenBank/DDBJ whole genome shotgun (WGS) entry which is preliminary data.</text>
</comment>
<evidence type="ECO:0000313" key="2">
    <source>
        <dbReference type="EMBL" id="KAL3791091.1"/>
    </source>
</evidence>
<accession>A0ABD3PV34</accession>
<evidence type="ECO:0008006" key="4">
    <source>
        <dbReference type="Google" id="ProtNLM"/>
    </source>
</evidence>
<protein>
    <recommendedName>
        <fullName evidence="4">Mitochondrial mRNA-processing protein COX24 C-terminal domain-containing protein</fullName>
    </recommendedName>
</protein>
<keyword evidence="3" id="KW-1185">Reference proteome</keyword>
<feature type="region of interest" description="Disordered" evidence="1">
    <location>
        <begin position="87"/>
        <end position="112"/>
    </location>
</feature>
<reference evidence="2 3" key="1">
    <citation type="journal article" date="2020" name="G3 (Bethesda)">
        <title>Improved Reference Genome for Cyclotella cryptica CCMP332, a Model for Cell Wall Morphogenesis, Salinity Adaptation, and Lipid Production in Diatoms (Bacillariophyta).</title>
        <authorList>
            <person name="Roberts W.R."/>
            <person name="Downey K.M."/>
            <person name="Ruck E.C."/>
            <person name="Traller J.C."/>
            <person name="Alverson A.J."/>
        </authorList>
    </citation>
    <scope>NUCLEOTIDE SEQUENCE [LARGE SCALE GENOMIC DNA]</scope>
    <source>
        <strain evidence="2 3">CCMP332</strain>
    </source>
</reference>